<comment type="caution">
    <text evidence="6">The sequence shown here is derived from an EMBL/GenBank/DDBJ whole genome shotgun (WGS) entry which is preliminary data.</text>
</comment>
<reference evidence="6" key="1">
    <citation type="submission" date="2020-05" db="EMBL/GenBank/DDBJ databases">
        <title>Mycena genomes resolve the evolution of fungal bioluminescence.</title>
        <authorList>
            <person name="Tsai I.J."/>
        </authorList>
    </citation>
    <scope>NUCLEOTIDE SEQUENCE</scope>
    <source>
        <strain evidence="6">CCC161011</strain>
    </source>
</reference>
<dbReference type="PANTHER" id="PTHR47338:SF29">
    <property type="entry name" value="ZN(2)-C6 FUNGAL-TYPE DOMAIN-CONTAINING PROTEIN"/>
    <property type="match status" value="1"/>
</dbReference>
<organism evidence="6 7">
    <name type="scientific">Mycena venus</name>
    <dbReference type="NCBI Taxonomy" id="2733690"/>
    <lineage>
        <taxon>Eukaryota</taxon>
        <taxon>Fungi</taxon>
        <taxon>Dikarya</taxon>
        <taxon>Basidiomycota</taxon>
        <taxon>Agaricomycotina</taxon>
        <taxon>Agaricomycetes</taxon>
        <taxon>Agaricomycetidae</taxon>
        <taxon>Agaricales</taxon>
        <taxon>Marasmiineae</taxon>
        <taxon>Mycenaceae</taxon>
        <taxon>Mycena</taxon>
    </lineage>
</organism>
<evidence type="ECO:0000256" key="3">
    <source>
        <dbReference type="ARBA" id="ARBA00023015"/>
    </source>
</evidence>
<dbReference type="Proteomes" id="UP000620124">
    <property type="component" value="Unassembled WGS sequence"/>
</dbReference>
<sequence>MSSASATIAGAMSIFAHSTWSYCTIGQPNGRKDEYLAIEPGCSVLPEVPVIQTAMEEPPQSVVEILIDAFFGRFSDGGFFFLEPLQLRQSALLPLPFGRPERPSPALLSAVYLWGTRISSKSSPPEFEYTEEDLLALTVHNLAHDIHLSRRMVHNTKFLVQTIQAEVLLSLWYLNAGEPLPGRYHCAAASSLAGALAPSFSHFVSMGEGSSSRTDGAEFAERDKALLAVIVLDKMWLAASVLPSNPSALQMEDSQTSSHTIPSTIMHAYWGQVPFGLLATASLLFERSVILSTEPTDRQSLVEFSTLCHQLDAFQHCLPSMESSERALPASQILLVTYLLANVASIRLHAPHIPIADWDYADPILGVCNFYIWHYHLGPNPQIVASLETLLSVLSTLSKLSPMIHQCYAATQIYWSAVMEEE</sequence>
<keyword evidence="4" id="KW-0804">Transcription</keyword>
<evidence type="ECO:0000256" key="4">
    <source>
        <dbReference type="ARBA" id="ARBA00023163"/>
    </source>
</evidence>
<proteinExistence type="predicted"/>
<evidence type="ECO:0000256" key="5">
    <source>
        <dbReference type="ARBA" id="ARBA00023242"/>
    </source>
</evidence>
<gene>
    <name evidence="6" type="ORF">MVEN_01144600</name>
</gene>
<dbReference type="GO" id="GO:0005634">
    <property type="term" value="C:nucleus"/>
    <property type="evidence" value="ECO:0007669"/>
    <property type="project" value="UniProtKB-SubCell"/>
</dbReference>
<protein>
    <recommendedName>
        <fullName evidence="8">Transcription factor domain-containing protein</fullName>
    </recommendedName>
</protein>
<evidence type="ECO:0000256" key="2">
    <source>
        <dbReference type="ARBA" id="ARBA00022723"/>
    </source>
</evidence>
<dbReference type="InterPro" id="IPR050815">
    <property type="entry name" value="TF_fung"/>
</dbReference>
<dbReference type="AlphaFoldDB" id="A0A8H7CVH7"/>
<dbReference type="GO" id="GO:0000981">
    <property type="term" value="F:DNA-binding transcription factor activity, RNA polymerase II-specific"/>
    <property type="evidence" value="ECO:0007669"/>
    <property type="project" value="InterPro"/>
</dbReference>
<evidence type="ECO:0000313" key="6">
    <source>
        <dbReference type="EMBL" id="KAF7351835.1"/>
    </source>
</evidence>
<evidence type="ECO:0000313" key="7">
    <source>
        <dbReference type="Proteomes" id="UP000620124"/>
    </source>
</evidence>
<dbReference type="OrthoDB" id="3047046at2759"/>
<evidence type="ECO:0008006" key="8">
    <source>
        <dbReference type="Google" id="ProtNLM"/>
    </source>
</evidence>
<evidence type="ECO:0000256" key="1">
    <source>
        <dbReference type="ARBA" id="ARBA00004123"/>
    </source>
</evidence>
<keyword evidence="7" id="KW-1185">Reference proteome</keyword>
<comment type="subcellular location">
    <subcellularLocation>
        <location evidence="1">Nucleus</location>
    </subcellularLocation>
</comment>
<accession>A0A8H7CVH7</accession>
<name>A0A8H7CVH7_9AGAR</name>
<dbReference type="PANTHER" id="PTHR47338">
    <property type="entry name" value="ZN(II)2CYS6 TRANSCRIPTION FACTOR (EUROFUNG)-RELATED"/>
    <property type="match status" value="1"/>
</dbReference>
<dbReference type="EMBL" id="JACAZI010000009">
    <property type="protein sequence ID" value="KAF7351835.1"/>
    <property type="molecule type" value="Genomic_DNA"/>
</dbReference>
<keyword evidence="2" id="KW-0479">Metal-binding</keyword>
<dbReference type="GO" id="GO:0046872">
    <property type="term" value="F:metal ion binding"/>
    <property type="evidence" value="ECO:0007669"/>
    <property type="project" value="UniProtKB-KW"/>
</dbReference>
<keyword evidence="3" id="KW-0805">Transcription regulation</keyword>
<dbReference type="CDD" id="cd12148">
    <property type="entry name" value="fungal_TF_MHR"/>
    <property type="match status" value="1"/>
</dbReference>
<keyword evidence="5" id="KW-0539">Nucleus</keyword>